<evidence type="ECO:0000313" key="2">
    <source>
        <dbReference type="Proteomes" id="UP001150266"/>
    </source>
</evidence>
<gene>
    <name evidence="1" type="ORF">J3R30DRAFT_1074466</name>
</gene>
<dbReference type="AlphaFoldDB" id="A0A9W9A2V3"/>
<name>A0A9W9A2V3_9AGAR</name>
<protein>
    <submittedName>
        <fullName evidence="1">Uncharacterized protein</fullName>
    </submittedName>
</protein>
<sequence>MLYNHTQFRTHIIFVFLVAASVFTNSSSVAYSLPQAVTRNAIQRRRLFSQEWILDMYDKALQDEDRKVFEPTLTNVPVGPRITNDGSNNRAMFALSLEYKSHPAKDLIMKVLQGQPDDNAFVEVKVLHEANDLVAAGMLHDTKLSKMPIPVIIMKRKPDQILSKTSAYRKANDADQNKMVEQAVE</sequence>
<accession>A0A9W9A2V3</accession>
<dbReference type="Proteomes" id="UP001150266">
    <property type="component" value="Unassembled WGS sequence"/>
</dbReference>
<reference evidence="1" key="1">
    <citation type="submission" date="2022-08" db="EMBL/GenBank/DDBJ databases">
        <title>A Global Phylogenomic Analysis of the Shiitake Genus Lentinula.</title>
        <authorList>
            <consortium name="DOE Joint Genome Institute"/>
            <person name="Sierra-Patev S."/>
            <person name="Min B."/>
            <person name="Naranjo-Ortiz M."/>
            <person name="Looney B."/>
            <person name="Konkel Z."/>
            <person name="Slot J.C."/>
            <person name="Sakamoto Y."/>
            <person name="Steenwyk J.L."/>
            <person name="Rokas A."/>
            <person name="Carro J."/>
            <person name="Camarero S."/>
            <person name="Ferreira P."/>
            <person name="Molpeceres G."/>
            <person name="Ruiz-Duenas F.J."/>
            <person name="Serrano A."/>
            <person name="Henrissat B."/>
            <person name="Drula E."/>
            <person name="Hughes K.W."/>
            <person name="Mata J.L."/>
            <person name="Ishikawa N.K."/>
            <person name="Vargas-Isla R."/>
            <person name="Ushijima S."/>
            <person name="Smith C.A."/>
            <person name="Ahrendt S."/>
            <person name="Andreopoulos W."/>
            <person name="He G."/>
            <person name="Labutti K."/>
            <person name="Lipzen A."/>
            <person name="Ng V."/>
            <person name="Riley R."/>
            <person name="Sandor L."/>
            <person name="Barry K."/>
            <person name="Martinez A.T."/>
            <person name="Xiao Y."/>
            <person name="Gibbons J.G."/>
            <person name="Terashima K."/>
            <person name="Grigoriev I.V."/>
            <person name="Hibbett D.S."/>
        </authorList>
    </citation>
    <scope>NUCLEOTIDE SEQUENCE</scope>
    <source>
        <strain evidence="1">JLM2183</strain>
    </source>
</reference>
<keyword evidence="2" id="KW-1185">Reference proteome</keyword>
<dbReference type="EMBL" id="JAOTPV010000021">
    <property type="protein sequence ID" value="KAJ4472348.1"/>
    <property type="molecule type" value="Genomic_DNA"/>
</dbReference>
<dbReference type="OrthoDB" id="2843901at2759"/>
<comment type="caution">
    <text evidence="1">The sequence shown here is derived from an EMBL/GenBank/DDBJ whole genome shotgun (WGS) entry which is preliminary data.</text>
</comment>
<evidence type="ECO:0000313" key="1">
    <source>
        <dbReference type="EMBL" id="KAJ4472348.1"/>
    </source>
</evidence>
<proteinExistence type="predicted"/>
<organism evidence="1 2">
    <name type="scientific">Lentinula aciculospora</name>
    <dbReference type="NCBI Taxonomy" id="153920"/>
    <lineage>
        <taxon>Eukaryota</taxon>
        <taxon>Fungi</taxon>
        <taxon>Dikarya</taxon>
        <taxon>Basidiomycota</taxon>
        <taxon>Agaricomycotina</taxon>
        <taxon>Agaricomycetes</taxon>
        <taxon>Agaricomycetidae</taxon>
        <taxon>Agaricales</taxon>
        <taxon>Marasmiineae</taxon>
        <taxon>Omphalotaceae</taxon>
        <taxon>Lentinula</taxon>
    </lineage>
</organism>